<dbReference type="AlphaFoldDB" id="A0A1F6FR27"/>
<gene>
    <name evidence="3" type="ORF">A2592_00680</name>
</gene>
<keyword evidence="2" id="KW-0472">Membrane</keyword>
<dbReference type="Proteomes" id="UP000179230">
    <property type="component" value="Unassembled WGS sequence"/>
</dbReference>
<feature type="region of interest" description="Disordered" evidence="1">
    <location>
        <begin position="35"/>
        <end position="57"/>
    </location>
</feature>
<keyword evidence="2" id="KW-0812">Transmembrane</keyword>
<name>A0A1F6FR27_9BACT</name>
<evidence type="ECO:0000256" key="1">
    <source>
        <dbReference type="SAM" id="MobiDB-lite"/>
    </source>
</evidence>
<reference evidence="3 4" key="1">
    <citation type="journal article" date="2016" name="Nat. Commun.">
        <title>Thousands of microbial genomes shed light on interconnected biogeochemical processes in an aquifer system.</title>
        <authorList>
            <person name="Anantharaman K."/>
            <person name="Brown C.T."/>
            <person name="Hug L.A."/>
            <person name="Sharon I."/>
            <person name="Castelle C.J."/>
            <person name="Probst A.J."/>
            <person name="Thomas B.C."/>
            <person name="Singh A."/>
            <person name="Wilkins M.J."/>
            <person name="Karaoz U."/>
            <person name="Brodie E.L."/>
            <person name="Williams K.H."/>
            <person name="Hubbard S.S."/>
            <person name="Banfield J.F."/>
        </authorList>
    </citation>
    <scope>NUCLEOTIDE SEQUENCE [LARGE SCALE GENOMIC DNA]</scope>
</reference>
<keyword evidence="2" id="KW-1133">Transmembrane helix</keyword>
<proteinExistence type="predicted"/>
<feature type="transmembrane region" description="Helical" evidence="2">
    <location>
        <begin position="12"/>
        <end position="30"/>
    </location>
</feature>
<protein>
    <submittedName>
        <fullName evidence="3">Uncharacterized protein</fullName>
    </submittedName>
</protein>
<accession>A0A1F6FR27</accession>
<comment type="caution">
    <text evidence="3">The sequence shown here is derived from an EMBL/GenBank/DDBJ whole genome shotgun (WGS) entry which is preliminary data.</text>
</comment>
<sequence>MSEKKEETQKTVIAFIVGLLIGGLLVWAFSGTESVAPKSTTDDKVDTTATTDSKSDDTKTATIDEKKIVVTPEPTAVLPVGDGSVKVADDQAAGSRVALASATFPIKEGWIGVRDYDNGNLGGLLGVVRFSEEQGLVPTTIILQRATVAGNTYAVIFYTESGDRKFSLANDVQVDKIFATFTAK</sequence>
<organism evidence="3 4">
    <name type="scientific">Candidatus Kaiserbacteria bacterium RIFOXYD1_FULL_42_15</name>
    <dbReference type="NCBI Taxonomy" id="1798532"/>
    <lineage>
        <taxon>Bacteria</taxon>
        <taxon>Candidatus Kaiseribacteriota</taxon>
    </lineage>
</organism>
<evidence type="ECO:0000313" key="3">
    <source>
        <dbReference type="EMBL" id="OGG88315.1"/>
    </source>
</evidence>
<evidence type="ECO:0000256" key="2">
    <source>
        <dbReference type="SAM" id="Phobius"/>
    </source>
</evidence>
<evidence type="ECO:0000313" key="4">
    <source>
        <dbReference type="Proteomes" id="UP000179230"/>
    </source>
</evidence>
<dbReference type="EMBL" id="MFMT01000023">
    <property type="protein sequence ID" value="OGG88315.1"/>
    <property type="molecule type" value="Genomic_DNA"/>
</dbReference>